<reference evidence="1" key="1">
    <citation type="submission" date="2021-06" db="EMBL/GenBank/DDBJ databases">
        <authorList>
            <person name="Kallberg Y."/>
            <person name="Tangrot J."/>
            <person name="Rosling A."/>
        </authorList>
    </citation>
    <scope>NUCLEOTIDE SEQUENCE</scope>
    <source>
        <strain evidence="1">MA461A</strain>
    </source>
</reference>
<name>A0ACA9SJR6_9GLOM</name>
<feature type="non-terminal residue" evidence="1">
    <location>
        <position position="1"/>
    </location>
</feature>
<sequence length="46" mass="5226">ILDDETAKSYFWLLEVLIKATEELYSNTILTDTNSAMTFAISNILL</sequence>
<comment type="caution">
    <text evidence="1">The sequence shown here is derived from an EMBL/GenBank/DDBJ whole genome shotgun (WGS) entry which is preliminary data.</text>
</comment>
<gene>
    <name evidence="1" type="ORF">RPERSI_LOCUS31429</name>
</gene>
<keyword evidence="2" id="KW-1185">Reference proteome</keyword>
<dbReference type="EMBL" id="CAJVQC010126742">
    <property type="protein sequence ID" value="CAG8840434.1"/>
    <property type="molecule type" value="Genomic_DNA"/>
</dbReference>
<proteinExistence type="predicted"/>
<accession>A0ACA9SJR6</accession>
<organism evidence="1 2">
    <name type="scientific">Racocetra persica</name>
    <dbReference type="NCBI Taxonomy" id="160502"/>
    <lineage>
        <taxon>Eukaryota</taxon>
        <taxon>Fungi</taxon>
        <taxon>Fungi incertae sedis</taxon>
        <taxon>Mucoromycota</taxon>
        <taxon>Glomeromycotina</taxon>
        <taxon>Glomeromycetes</taxon>
        <taxon>Diversisporales</taxon>
        <taxon>Gigasporaceae</taxon>
        <taxon>Racocetra</taxon>
    </lineage>
</organism>
<evidence type="ECO:0000313" key="1">
    <source>
        <dbReference type="EMBL" id="CAG8840434.1"/>
    </source>
</evidence>
<evidence type="ECO:0000313" key="2">
    <source>
        <dbReference type="Proteomes" id="UP000789920"/>
    </source>
</evidence>
<protein>
    <submittedName>
        <fullName evidence="1">4306_t:CDS:1</fullName>
    </submittedName>
</protein>
<dbReference type="Proteomes" id="UP000789920">
    <property type="component" value="Unassembled WGS sequence"/>
</dbReference>